<feature type="region of interest" description="Disordered" evidence="2">
    <location>
        <begin position="1"/>
        <end position="30"/>
    </location>
</feature>
<comment type="caution">
    <text evidence="5">The sequence shown here is derived from an EMBL/GenBank/DDBJ whole genome shotgun (WGS) entry which is preliminary data.</text>
</comment>
<keyword evidence="6" id="KW-1185">Reference proteome</keyword>
<feature type="compositionally biased region" description="Basic and acidic residues" evidence="2">
    <location>
        <begin position="328"/>
        <end position="339"/>
    </location>
</feature>
<sequence>MARERKRQRKHVDYAEGSDESDFHPVADDSDDDFVPTWEVKVEKELKAKSLPKPPSKATVTLLAMGDCDSETQDLENVDKAVLERIRKALNLSRHPGTTEHEAHQALRLAMKLMERVNVTQAQVLQSMEEKEDRLKQAGHSVVTVSCDEHKYMYIQAWASTASYAVSDIFDIKVYTQINDAINEVQYIFYGLAPNTVSAAHAFEMVYNLILQWRMANKDAKGVNAKNAYCRGVADGLYDFAQKERKRAEKEAQQAEKRKLEAQRKAEEEQRHKEIDRLKPVGIETKFDTKSTVEDEEEDKDHSSTSSPDPDESDEDEDGLYRNWYGRYDFDSESDHGDYGEEEDNNLQNGLDTEEARAEDAVAPDIRVREEVGDIDLDALQQKSNDRMRQQAEKPQAAPRKDGRGRHRVKKEKDDEVIQDVKPVRDEVVVKLEQQEVKLEQQEVKLEQQEVKIEKVDEPAWDSAGALIAFRETSLLLADDYLKKAGIKLYSRRRESELQFKDANAVRSYDKGWEDSKKIDLKRKRIKAADDDDC</sequence>
<dbReference type="AlphaFoldDB" id="A0AA38UAG0"/>
<dbReference type="Proteomes" id="UP001163846">
    <property type="component" value="Unassembled WGS sequence"/>
</dbReference>
<feature type="region of interest" description="Disordered" evidence="2">
    <location>
        <begin position="248"/>
        <end position="417"/>
    </location>
</feature>
<protein>
    <recommendedName>
        <fullName evidence="7">DUF2786 domain-containing protein</fullName>
    </recommendedName>
</protein>
<evidence type="ECO:0000259" key="4">
    <source>
        <dbReference type="Pfam" id="PF23771"/>
    </source>
</evidence>
<feature type="compositionally biased region" description="Basic residues" evidence="2">
    <location>
        <begin position="1"/>
        <end position="10"/>
    </location>
</feature>
<evidence type="ECO:0000256" key="1">
    <source>
        <dbReference type="SAM" id="Coils"/>
    </source>
</evidence>
<feature type="domain" description="DUF2786" evidence="3">
    <location>
        <begin position="82"/>
        <end position="121"/>
    </location>
</feature>
<accession>A0AA38UAG0</accession>
<keyword evidence="1" id="KW-0175">Coiled coil</keyword>
<gene>
    <name evidence="5" type="ORF">F5878DRAFT_335919</name>
</gene>
<feature type="coiled-coil region" evidence="1">
    <location>
        <begin position="425"/>
        <end position="452"/>
    </location>
</feature>
<organism evidence="5 6">
    <name type="scientific">Lentinula raphanica</name>
    <dbReference type="NCBI Taxonomy" id="153919"/>
    <lineage>
        <taxon>Eukaryota</taxon>
        <taxon>Fungi</taxon>
        <taxon>Dikarya</taxon>
        <taxon>Basidiomycota</taxon>
        <taxon>Agaricomycotina</taxon>
        <taxon>Agaricomycetes</taxon>
        <taxon>Agaricomycetidae</taxon>
        <taxon>Agaricales</taxon>
        <taxon>Marasmiineae</taxon>
        <taxon>Omphalotaceae</taxon>
        <taxon>Lentinula</taxon>
    </lineage>
</organism>
<proteinExistence type="predicted"/>
<dbReference type="InterPro" id="IPR055592">
    <property type="entry name" value="DUF7168"/>
</dbReference>
<feature type="compositionally biased region" description="Basic and acidic residues" evidence="2">
    <location>
        <begin position="248"/>
        <end position="293"/>
    </location>
</feature>
<evidence type="ECO:0000256" key="2">
    <source>
        <dbReference type="SAM" id="MobiDB-lite"/>
    </source>
</evidence>
<feature type="compositionally biased region" description="Basic and acidic residues" evidence="2">
    <location>
        <begin position="354"/>
        <end position="372"/>
    </location>
</feature>
<dbReference type="EMBL" id="MU806470">
    <property type="protein sequence ID" value="KAJ3834915.1"/>
    <property type="molecule type" value="Genomic_DNA"/>
</dbReference>
<dbReference type="InterPro" id="IPR024498">
    <property type="entry name" value="DUF2786"/>
</dbReference>
<evidence type="ECO:0008006" key="7">
    <source>
        <dbReference type="Google" id="ProtNLM"/>
    </source>
</evidence>
<evidence type="ECO:0000313" key="6">
    <source>
        <dbReference type="Proteomes" id="UP001163846"/>
    </source>
</evidence>
<dbReference type="Pfam" id="PF10979">
    <property type="entry name" value="DUF2786"/>
    <property type="match status" value="1"/>
</dbReference>
<feature type="domain" description="DUF7168" evidence="4">
    <location>
        <begin position="140"/>
        <end position="269"/>
    </location>
</feature>
<dbReference type="Pfam" id="PF23771">
    <property type="entry name" value="DUF7168"/>
    <property type="match status" value="1"/>
</dbReference>
<evidence type="ECO:0000313" key="5">
    <source>
        <dbReference type="EMBL" id="KAJ3834915.1"/>
    </source>
</evidence>
<evidence type="ECO:0000259" key="3">
    <source>
        <dbReference type="Pfam" id="PF10979"/>
    </source>
</evidence>
<reference evidence="5" key="1">
    <citation type="submission" date="2022-08" db="EMBL/GenBank/DDBJ databases">
        <authorList>
            <consortium name="DOE Joint Genome Institute"/>
            <person name="Min B."/>
            <person name="Riley R."/>
            <person name="Sierra-Patev S."/>
            <person name="Naranjo-Ortiz M."/>
            <person name="Looney B."/>
            <person name="Konkel Z."/>
            <person name="Slot J.C."/>
            <person name="Sakamoto Y."/>
            <person name="Steenwyk J.L."/>
            <person name="Rokas A."/>
            <person name="Carro J."/>
            <person name="Camarero S."/>
            <person name="Ferreira P."/>
            <person name="Molpeceres G."/>
            <person name="Ruiz-Duenas F.J."/>
            <person name="Serrano A."/>
            <person name="Henrissat B."/>
            <person name="Drula E."/>
            <person name="Hughes K.W."/>
            <person name="Mata J.L."/>
            <person name="Ishikawa N.K."/>
            <person name="Vargas-Isla R."/>
            <person name="Ushijima S."/>
            <person name="Smith C.A."/>
            <person name="Ahrendt S."/>
            <person name="Andreopoulos W."/>
            <person name="He G."/>
            <person name="Labutti K."/>
            <person name="Lipzen A."/>
            <person name="Ng V."/>
            <person name="Sandor L."/>
            <person name="Barry K."/>
            <person name="Martinez A.T."/>
            <person name="Xiao Y."/>
            <person name="Gibbons J.G."/>
            <person name="Terashima K."/>
            <person name="Hibbett D.S."/>
            <person name="Grigoriev I.V."/>
        </authorList>
    </citation>
    <scope>NUCLEOTIDE SEQUENCE</scope>
    <source>
        <strain evidence="5">TFB9207</strain>
    </source>
</reference>
<feature type="compositionally biased region" description="Acidic residues" evidence="2">
    <location>
        <begin position="309"/>
        <end position="318"/>
    </location>
</feature>
<name>A0AA38UAG0_9AGAR</name>